<protein>
    <submittedName>
        <fullName evidence="1">Uncharacterized protein</fullName>
    </submittedName>
</protein>
<sequence>MLPGAVRWDYSAADSAVDPQAGGSGQYESVLTGIFSECHRVLRHGSGRLIFTFHHWNPKG</sequence>
<organism evidence="1 2">
    <name type="scientific">Desulfonema ishimotonii</name>
    <dbReference type="NCBI Taxonomy" id="45657"/>
    <lineage>
        <taxon>Bacteria</taxon>
        <taxon>Pseudomonadati</taxon>
        <taxon>Thermodesulfobacteriota</taxon>
        <taxon>Desulfobacteria</taxon>
        <taxon>Desulfobacterales</taxon>
        <taxon>Desulfococcaceae</taxon>
        <taxon>Desulfonema</taxon>
    </lineage>
</organism>
<dbReference type="AlphaFoldDB" id="A0A401G312"/>
<dbReference type="EMBL" id="BEXT01000001">
    <property type="protein sequence ID" value="GBC63617.1"/>
    <property type="molecule type" value="Genomic_DNA"/>
</dbReference>
<keyword evidence="2" id="KW-1185">Reference proteome</keyword>
<reference evidence="2" key="2">
    <citation type="submission" date="2019-01" db="EMBL/GenBank/DDBJ databases">
        <title>Genome sequence of Desulfonema ishimotonii strain Tokyo 01.</title>
        <authorList>
            <person name="Fukui M."/>
        </authorList>
    </citation>
    <scope>NUCLEOTIDE SEQUENCE [LARGE SCALE GENOMIC DNA]</scope>
    <source>
        <strain evidence="2">Tokyo 01</strain>
    </source>
</reference>
<reference evidence="2" key="1">
    <citation type="submission" date="2017-11" db="EMBL/GenBank/DDBJ databases">
        <authorList>
            <person name="Watanabe M."/>
            <person name="Kojima H."/>
        </authorList>
    </citation>
    <scope>NUCLEOTIDE SEQUENCE [LARGE SCALE GENOMIC DNA]</scope>
    <source>
        <strain evidence="2">Tokyo 01</strain>
    </source>
</reference>
<accession>A0A401G312</accession>
<comment type="caution">
    <text evidence="1">The sequence shown here is derived from an EMBL/GenBank/DDBJ whole genome shotgun (WGS) entry which is preliminary data.</text>
</comment>
<gene>
    <name evidence="1" type="ORF">DENIS_4615</name>
</gene>
<dbReference type="Proteomes" id="UP000288096">
    <property type="component" value="Unassembled WGS sequence"/>
</dbReference>
<proteinExistence type="predicted"/>
<evidence type="ECO:0000313" key="1">
    <source>
        <dbReference type="EMBL" id="GBC63617.1"/>
    </source>
</evidence>
<name>A0A401G312_9BACT</name>
<evidence type="ECO:0000313" key="2">
    <source>
        <dbReference type="Proteomes" id="UP000288096"/>
    </source>
</evidence>